<evidence type="ECO:0000313" key="3">
    <source>
        <dbReference type="Proteomes" id="UP000191988"/>
    </source>
</evidence>
<keyword evidence="3" id="KW-1185">Reference proteome</keyword>
<reference evidence="3" key="1">
    <citation type="submission" date="2016-01" db="EMBL/GenBank/DDBJ databases">
        <authorList>
            <person name="Regsiter A."/>
            <person name="william w."/>
        </authorList>
    </citation>
    <scope>NUCLEOTIDE SEQUENCE [LARGE SCALE GENOMIC DNA]</scope>
    <source>
        <strain evidence="3">CFBP 6623</strain>
    </source>
</reference>
<evidence type="ECO:0000313" key="2">
    <source>
        <dbReference type="EMBL" id="CUX19023.1"/>
    </source>
</evidence>
<dbReference type="EMBL" id="FBWK01000018">
    <property type="protein sequence ID" value="CUX19023.1"/>
    <property type="molecule type" value="Genomic_DNA"/>
</dbReference>
<protein>
    <submittedName>
        <fullName evidence="2">Uncharacterized protein</fullName>
    </submittedName>
</protein>
<proteinExistence type="predicted"/>
<gene>
    <name evidence="2" type="ORF">AGR3A_Cc250017</name>
</gene>
<dbReference type="AlphaFoldDB" id="A0A1S7PCY3"/>
<name>A0A1S7PCY3_9HYPH</name>
<dbReference type="Proteomes" id="UP000191988">
    <property type="component" value="Unassembled WGS sequence"/>
</dbReference>
<evidence type="ECO:0000256" key="1">
    <source>
        <dbReference type="SAM" id="MobiDB-lite"/>
    </source>
</evidence>
<organism evidence="2 3">
    <name type="scientific">Agrobacterium tomkonis CFBP 6623</name>
    <dbReference type="NCBI Taxonomy" id="1183432"/>
    <lineage>
        <taxon>Bacteria</taxon>
        <taxon>Pseudomonadati</taxon>
        <taxon>Pseudomonadota</taxon>
        <taxon>Alphaproteobacteria</taxon>
        <taxon>Hyphomicrobiales</taxon>
        <taxon>Rhizobiaceae</taxon>
        <taxon>Rhizobium/Agrobacterium group</taxon>
        <taxon>Agrobacterium</taxon>
        <taxon>Agrobacterium tumefaciens complex</taxon>
    </lineage>
</organism>
<accession>A0A1S7PCY3</accession>
<sequence length="81" mass="9231">MALLTPSDRGDISRLWPDHPQFSTGLRTSSKNLVSKRKKSIFPLADQREPDYKGATPQAHAPFVYRLGRQIFILKRGVRLP</sequence>
<feature type="region of interest" description="Disordered" evidence="1">
    <location>
        <begin position="1"/>
        <end position="22"/>
    </location>
</feature>